<reference evidence="2 3" key="1">
    <citation type="submission" date="2014-04" db="EMBL/GenBank/DDBJ databases">
        <title>A new species of microsporidia sheds light on the evolution of extreme parasitism.</title>
        <authorList>
            <person name="Haag K.L."/>
            <person name="James T.Y."/>
            <person name="Larsson R."/>
            <person name="Schaer T.M."/>
            <person name="Refardt D."/>
            <person name="Pombert J.-F."/>
            <person name="Ebert D."/>
        </authorList>
    </citation>
    <scope>NUCLEOTIDE SEQUENCE [LARGE SCALE GENOMIC DNA]</scope>
    <source>
        <strain evidence="2 3">UGP3</strain>
        <tissue evidence="2">Spores</tissue>
    </source>
</reference>
<dbReference type="Pfam" id="PF12923">
    <property type="entry name" value="RRP7"/>
    <property type="match status" value="1"/>
</dbReference>
<dbReference type="Proteomes" id="UP000029725">
    <property type="component" value="Unassembled WGS sequence"/>
</dbReference>
<dbReference type="EMBL" id="JMKJ01000002">
    <property type="protein sequence ID" value="KGG53231.1"/>
    <property type="molecule type" value="Genomic_DNA"/>
</dbReference>
<evidence type="ECO:0000313" key="2">
    <source>
        <dbReference type="EMBL" id="KGG53231.1"/>
    </source>
</evidence>
<evidence type="ECO:0000259" key="1">
    <source>
        <dbReference type="Pfam" id="PF12923"/>
    </source>
</evidence>
<gene>
    <name evidence="2" type="ORF">DI09_101p60</name>
</gene>
<dbReference type="GeneID" id="25257885"/>
<dbReference type="InterPro" id="IPR024326">
    <property type="entry name" value="RRP7_C"/>
</dbReference>
<dbReference type="RefSeq" id="XP_013239667.1">
    <property type="nucleotide sequence ID" value="XM_013384213.1"/>
</dbReference>
<dbReference type="HOGENOM" id="CLU_1510968_0_0_1"/>
<organism evidence="2 3">
    <name type="scientific">Mitosporidium daphniae</name>
    <dbReference type="NCBI Taxonomy" id="1485682"/>
    <lineage>
        <taxon>Eukaryota</taxon>
        <taxon>Fungi</taxon>
        <taxon>Fungi incertae sedis</taxon>
        <taxon>Microsporidia</taxon>
        <taxon>Mitosporidium</taxon>
    </lineage>
</organism>
<evidence type="ECO:0000313" key="3">
    <source>
        <dbReference type="Proteomes" id="UP000029725"/>
    </source>
</evidence>
<accession>A0A098VZP8</accession>
<feature type="domain" description="Ribosomal RNA-processing protein 7 C-terminal" evidence="1">
    <location>
        <begin position="62"/>
        <end position="174"/>
    </location>
</feature>
<keyword evidence="3" id="KW-1185">Reference proteome</keyword>
<sequence length="178" mass="20310">MPLTCFVSELIATYHSQRIHRGNINFGARNSAIDALVSKCEAIVRSYDMALEQRAKDDLLSKASKKKKKDLSDSAPIVDKDGFTTVVHKRGRNIAASLDSAPTLCTHSTNDCLFAFYDPSSVKPVEGLDKYQDPAIIPNFYRRDRKTKNFEEIRQLRDLFNKDRKRIAEQRMKRSALK</sequence>
<name>A0A098VZP8_9MICR</name>
<dbReference type="AlphaFoldDB" id="A0A098VZP8"/>
<protein>
    <recommendedName>
        <fullName evidence="1">Ribosomal RNA-processing protein 7 C-terminal domain-containing protein</fullName>
    </recommendedName>
</protein>
<proteinExistence type="predicted"/>
<dbReference type="VEuPathDB" id="MicrosporidiaDB:DI09_101p60"/>
<comment type="caution">
    <text evidence="2">The sequence shown here is derived from an EMBL/GenBank/DDBJ whole genome shotgun (WGS) entry which is preliminary data.</text>
</comment>